<gene>
    <name evidence="1" type="ORF">XINFAN_03696</name>
</gene>
<evidence type="ECO:0000313" key="1">
    <source>
        <dbReference type="EMBL" id="VDC33194.1"/>
    </source>
</evidence>
<reference evidence="1 2" key="1">
    <citation type="submission" date="2018-11" db="EMBL/GenBank/DDBJ databases">
        <authorList>
            <person name="Criscuolo A."/>
        </authorList>
    </citation>
    <scope>NUCLEOTIDE SEQUENCE [LARGE SCALE GENOMIC DNA]</scope>
    <source>
        <strain evidence="1">ACIP111625</strain>
    </source>
</reference>
<dbReference type="OrthoDB" id="9776382at2"/>
<organism evidence="1 2">
    <name type="scientific">Pseudogemmobacter humi</name>
    <dbReference type="NCBI Taxonomy" id="2483812"/>
    <lineage>
        <taxon>Bacteria</taxon>
        <taxon>Pseudomonadati</taxon>
        <taxon>Pseudomonadota</taxon>
        <taxon>Alphaproteobacteria</taxon>
        <taxon>Rhodobacterales</taxon>
        <taxon>Paracoccaceae</taxon>
        <taxon>Pseudogemmobacter</taxon>
    </lineage>
</organism>
<dbReference type="AlphaFoldDB" id="A0A3P5XEM9"/>
<sequence length="118" mass="12606">MPFEVICSVPGGTGSDASAEICDGFLRVLRQSYPGYDFTPATRTTGGPALEVQITQASRTGTGIRLIWTDAAGRRHEGEVQAVSAMDRNVTPSMQISLYHRALTATPMPDHDPTKGGQ</sequence>
<name>A0A3P5XEM9_9RHOB</name>
<keyword evidence="2" id="KW-1185">Reference proteome</keyword>
<dbReference type="Proteomes" id="UP000277498">
    <property type="component" value="Unassembled WGS sequence"/>
</dbReference>
<accession>A0A3P5XEM9</accession>
<evidence type="ECO:0000313" key="2">
    <source>
        <dbReference type="Proteomes" id="UP000277498"/>
    </source>
</evidence>
<dbReference type="EMBL" id="UXAW01000107">
    <property type="protein sequence ID" value="VDC33194.1"/>
    <property type="molecule type" value="Genomic_DNA"/>
</dbReference>
<dbReference type="RefSeq" id="WP_124088383.1">
    <property type="nucleotide sequence ID" value="NZ_UXAW01000107.1"/>
</dbReference>
<protein>
    <submittedName>
        <fullName evidence="1">Uncharacterized protein</fullName>
    </submittedName>
</protein>
<proteinExistence type="predicted"/>